<proteinExistence type="predicted"/>
<sequence length="349" mass="39998">MSRFNDVKRIKIFFKDPNKKSIFKIIKEVFILTITKKEIPFYYFKYAYRKNITNYLDYHSTKELTLMGNSHKLHNKDLNPIIENKLFFSFFCEQNNLKTPKLISYNFKTSFFYNNKTVQLKNKDAVTAFFKTIFKDTNVEALFFRPPSEQGGKGCFKISKASVNKDIDKTFEFLTQGTFVHTEIIKQHDAINNIHNKAVNTLRIISILTEDNEVEFIGGFYRFGVGKSVVDNASSGGFIVGVNMADGTLKKTGHYLSGYGGAEIYEHPDSGFKFEGFKIPFYEDICNNLREAVTFLPDRYIGWDIAITNNGPLIVECNSKPHLPLSDIAHGGMLNNKHMKTLLNIAKSK</sequence>
<reference evidence="3" key="1">
    <citation type="journal article" date="2019" name="Int. J. Syst. Evol. Microbiol.">
        <title>The Global Catalogue of Microorganisms (GCM) 10K type strain sequencing project: providing services to taxonomists for standard genome sequencing and annotation.</title>
        <authorList>
            <consortium name="The Broad Institute Genomics Platform"/>
            <consortium name="The Broad Institute Genome Sequencing Center for Infectious Disease"/>
            <person name="Wu L."/>
            <person name="Ma J."/>
        </authorList>
    </citation>
    <scope>NUCLEOTIDE SEQUENCE [LARGE SCALE GENOMIC DNA]</scope>
    <source>
        <strain evidence="3">JCM 17630</strain>
    </source>
</reference>
<evidence type="ECO:0000259" key="1">
    <source>
        <dbReference type="Pfam" id="PF14397"/>
    </source>
</evidence>
<gene>
    <name evidence="2" type="ORF">GCM10022291_10560</name>
</gene>
<comment type="caution">
    <text evidence="2">The sequence shown here is derived from an EMBL/GenBank/DDBJ whole genome shotgun (WGS) entry which is preliminary data.</text>
</comment>
<name>A0ABP8C4C2_9FLAO</name>
<dbReference type="InterPro" id="IPR039523">
    <property type="entry name" value="RimK-rel_E_lig_ATP-grasp"/>
</dbReference>
<feature type="domain" description="Alpha-L-glutamate ligase-related protein ATP-grasp" evidence="1">
    <location>
        <begin position="72"/>
        <end position="337"/>
    </location>
</feature>
<dbReference type="EMBL" id="BAABCA010000002">
    <property type="protein sequence ID" value="GAA4233486.1"/>
    <property type="molecule type" value="Genomic_DNA"/>
</dbReference>
<keyword evidence="3" id="KW-1185">Reference proteome</keyword>
<evidence type="ECO:0000313" key="3">
    <source>
        <dbReference type="Proteomes" id="UP001501496"/>
    </source>
</evidence>
<organism evidence="2 3">
    <name type="scientific">Postechiella marina</name>
    <dbReference type="NCBI Taxonomy" id="943941"/>
    <lineage>
        <taxon>Bacteria</taxon>
        <taxon>Pseudomonadati</taxon>
        <taxon>Bacteroidota</taxon>
        <taxon>Flavobacteriia</taxon>
        <taxon>Flavobacteriales</taxon>
        <taxon>Flavobacteriaceae</taxon>
        <taxon>Postechiella</taxon>
    </lineage>
</organism>
<dbReference type="Pfam" id="PF14397">
    <property type="entry name" value="ATPgrasp_ST"/>
    <property type="match status" value="1"/>
</dbReference>
<protein>
    <recommendedName>
        <fullName evidence="1">Alpha-L-glutamate ligase-related protein ATP-grasp domain-containing protein</fullName>
    </recommendedName>
</protein>
<dbReference type="Proteomes" id="UP001501496">
    <property type="component" value="Unassembled WGS sequence"/>
</dbReference>
<evidence type="ECO:0000313" key="2">
    <source>
        <dbReference type="EMBL" id="GAA4233486.1"/>
    </source>
</evidence>
<dbReference type="RefSeq" id="WP_344787064.1">
    <property type="nucleotide sequence ID" value="NZ_BAABCA010000002.1"/>
</dbReference>
<accession>A0ABP8C4C2</accession>